<dbReference type="RefSeq" id="WP_232056429.1">
    <property type="nucleotide sequence ID" value="NZ_LR593887.1"/>
</dbReference>
<accession>A0A6C2YUR4</accession>
<evidence type="ECO:0000259" key="1">
    <source>
        <dbReference type="Pfam" id="PF07596"/>
    </source>
</evidence>
<reference evidence="2" key="1">
    <citation type="submission" date="2019-04" db="EMBL/GenBank/DDBJ databases">
        <authorList>
            <consortium name="Science for Life Laboratories"/>
        </authorList>
    </citation>
    <scope>NUCLEOTIDE SEQUENCE</scope>
    <source>
        <strain evidence="2">MBLW1</strain>
    </source>
</reference>
<dbReference type="Proteomes" id="UP000464378">
    <property type="component" value="Chromosome"/>
</dbReference>
<dbReference type="InterPro" id="IPR011453">
    <property type="entry name" value="DUF1559"/>
</dbReference>
<dbReference type="InParanoid" id="A0A6C2YUR4"/>
<dbReference type="InterPro" id="IPR045584">
    <property type="entry name" value="Pilin-like"/>
</dbReference>
<dbReference type="EMBL" id="LR593887">
    <property type="protein sequence ID" value="VTS07618.1"/>
    <property type="molecule type" value="Genomic_DNA"/>
</dbReference>
<dbReference type="NCBIfam" id="TIGR04294">
    <property type="entry name" value="pre_pil_HX9DG"/>
    <property type="match status" value="1"/>
</dbReference>
<dbReference type="InterPro" id="IPR027558">
    <property type="entry name" value="Pre_pil_HX9DG_C"/>
</dbReference>
<feature type="domain" description="DUF1559" evidence="1">
    <location>
        <begin position="33"/>
        <end position="284"/>
    </location>
</feature>
<dbReference type="SUPFAM" id="SSF54523">
    <property type="entry name" value="Pili subunits"/>
    <property type="match status" value="1"/>
</dbReference>
<dbReference type="Pfam" id="PF07963">
    <property type="entry name" value="N_methyl"/>
    <property type="match status" value="1"/>
</dbReference>
<dbReference type="InterPro" id="IPR012902">
    <property type="entry name" value="N_methyl_site"/>
</dbReference>
<protein>
    <recommendedName>
        <fullName evidence="1">DUF1559 domain-containing protein</fullName>
    </recommendedName>
</protein>
<keyword evidence="3" id="KW-1185">Reference proteome</keyword>
<organism evidence="2">
    <name type="scientific">Tuwongella immobilis</name>
    <dbReference type="NCBI Taxonomy" id="692036"/>
    <lineage>
        <taxon>Bacteria</taxon>
        <taxon>Pseudomonadati</taxon>
        <taxon>Planctomycetota</taxon>
        <taxon>Planctomycetia</taxon>
        <taxon>Gemmatales</taxon>
        <taxon>Gemmataceae</taxon>
        <taxon>Tuwongella</taxon>
    </lineage>
</organism>
<dbReference type="AlphaFoldDB" id="A0A6C2YUR4"/>
<dbReference type="Pfam" id="PF07596">
    <property type="entry name" value="SBP_bac_10"/>
    <property type="match status" value="1"/>
</dbReference>
<dbReference type="PANTHER" id="PTHR30093:SF2">
    <property type="entry name" value="TYPE II SECRETION SYSTEM PROTEIN H"/>
    <property type="match status" value="1"/>
</dbReference>
<dbReference type="NCBIfam" id="TIGR02532">
    <property type="entry name" value="IV_pilin_GFxxxE"/>
    <property type="match status" value="1"/>
</dbReference>
<dbReference type="Gene3D" id="3.30.700.10">
    <property type="entry name" value="Glycoprotein, Type 4 Pilin"/>
    <property type="match status" value="1"/>
</dbReference>
<dbReference type="PANTHER" id="PTHR30093">
    <property type="entry name" value="GENERAL SECRETION PATHWAY PROTEIN G"/>
    <property type="match status" value="1"/>
</dbReference>
<evidence type="ECO:0000313" key="2">
    <source>
        <dbReference type="EMBL" id="VIP05131.1"/>
    </source>
</evidence>
<sequence>MRPSQRLGFTLIELLVVLGLIGLLVGLALPAIQKVRASADRLSCQNHLKQIGLALHHYHSRYAVLPPRIHSKTLENDPNRVLGWMALILPDMDEGAAWSTAEAACRITKDPLVSPPHTVMHHVVKSYVCPSDARLLRPYTDAWNHTATFVSYVGVDGVVLEGKHTGLPGVLGFESGVTFASITDGLAQTLLVVERPPPASLVAGWWYPSYMGDAFGASGPNNAITFGIEADHPNEPCDGLGRVFGPGRLDNPCDRFHTWSLHPGGANFLFCDGSVRYLTYQADRMVRFAGTRAGGEAVQFE</sequence>
<proteinExistence type="predicted"/>
<dbReference type="EMBL" id="LR586016">
    <property type="protein sequence ID" value="VIP05131.1"/>
    <property type="molecule type" value="Genomic_DNA"/>
</dbReference>
<gene>
    <name evidence="2" type="ORF">GMBLW1_40620</name>
</gene>
<name>A0A6C2YUR4_9BACT</name>
<evidence type="ECO:0000313" key="3">
    <source>
        <dbReference type="Proteomes" id="UP000464378"/>
    </source>
</evidence>
<dbReference type="KEGG" id="tim:GMBLW1_40620"/>